<dbReference type="InterPro" id="IPR035986">
    <property type="entry name" value="PKD_dom_sf"/>
</dbReference>
<dbReference type="SUPFAM" id="SSF49299">
    <property type="entry name" value="PKD domain"/>
    <property type="match status" value="1"/>
</dbReference>
<keyword evidence="2" id="KW-0732">Signal</keyword>
<reference evidence="4" key="2">
    <citation type="journal article" date="2021" name="J Anim Sci Technol">
        <title>Complete genome sequence of Paenibacillus konkukensis sp. nov. SK3146 as a potential probiotic strain.</title>
        <authorList>
            <person name="Jung H.I."/>
            <person name="Park S."/>
            <person name="Niu K.M."/>
            <person name="Lee S.W."/>
            <person name="Kothari D."/>
            <person name="Yi K.J."/>
            <person name="Kim S.K."/>
        </authorList>
    </citation>
    <scope>NUCLEOTIDE SEQUENCE</scope>
    <source>
        <strain evidence="4">SK3146</strain>
    </source>
</reference>
<protein>
    <recommendedName>
        <fullName evidence="3">CARDB domain-containing protein</fullName>
    </recommendedName>
</protein>
<dbReference type="Gene3D" id="2.60.40.10">
    <property type="entry name" value="Immunoglobulins"/>
    <property type="match status" value="3"/>
</dbReference>
<sequence>MKKMLSCFLLMMIISSLGLKFSSNTYAASSQDLEVNFTSGTIIPGISTNEYFISGTNGIKPLDVTVPNSSNEVIQKVELIDKKSNTALQQLINVGENLYRIPESVQPIETINVSTKNGNSYVGIDEGYYEWFRDPTKKNIWMYDYDDKEDGVAHRHYINTTDIYDLPPGGMCSGFTAENTSGGLPSSYPLTVPCNVAMDYREGYLSASNIHLFLPDGVTEINPKYVLDMKFDETFTFDDQNGTFNLKQNNIQYITTTGHIDPNTLHYRFNYKAIFDVPPDEAPDYSNPNGVVVRWYNSWKLNVVGHVYKYPAMAIRVTTAPPPAKPDLTVTGLASKNVCIAVGQQASFEYSIKNVGPAVNTPFKVSVRVDGTEIKSDSYSSLALNETKAGTFNYTFSSEVEKQITVYVDSDNAIAEDDESNNSRTETFQAKPAGGCDSSQPKPPDLKITGDFTIMNPVIYFGDDNLVQPENISVTGGNGCAYVSHEFTFTQGSLRFYPRGLSPKDANYWFVYDSGYMTYGGGIGKGTVTVYMIINTTCGSSDPIGPKTFEIKTDPNNHPPTIEIAWYKNGKEVTEAVVGDIVDLKVKKEEDPDGDETFRTWLFSEGNTDWIKGLPAASGWKEPYNANSYRNITASVEGSHKVCATIKDIRGNEPERPSCAFLDVQGPTPIPVINGATVVKENRPLNPPLDSLASYSPVTGRTIDHARDEWKSSAVWTDGTTSSWDGISSSFAKTGKVTVTLHVFDNTGLKSIAPDYHYITVTPDDPPIIDFQYLSTMSRGPQKFKNKSYSPDGDGIEIYKVTGGYDWSNNGACNVNETNYSDNNQEFTFNPNRVGNYCFRVYAKEPEWYGKSAYRDYTVQVINDNPSVEFTVTGTASEPMPVNVAGFKATDLVNWTNTSLDKSSMYKSWSVGPNGELVSSKRSQDSSKGPKYYSLPMGNGNMGLNGKSLLTGGTFIEPNVVAIGNDEYIAREYLSSHLDLYLVSPNHSPIKLVYFTYDQNSQVYFNDATDELMIVWTDGPRTATSLYRYEQKWTRWSLATLRSGNTGVAASGDRVVTYGSGPGYKASGKKAEWADGTRPNLFSRLKFVDDYKEINLTARTITSYTAADKVHPYSTISYDSIPAFPQMQVAASPPPLHYYEESIPDQKLGSTTGSDSHTGVLMDAKGNYYAGQMLNGSFQIYRFDAYTGIPTTVRVVGRGDIVNLTSISEDGNTAGLYWSYYDWDDYMTKSGTVYINLSTGAETGAAATHLENFDYNSYQNGYGWKNNTLVELSYNTAVTNSSLPIDATIISDNQYAIRDSGQIYVYNFNPSEGQPDRSNEPFTFGQLVNTSSQQITNGTILWSMKTHLDHPNMAAGMSFRIQNYQNMYRLESTQSSLRLLKIAAGRKTELKRINRSAANDAWIPYKIKLSGNQIKVYENNTLVMDATDGMFGSGTLGPFSTADSSQFRSITYQWSNADGSFATPGTAIVDTAVSYDVKYDDPEKDPRLDARTQWMYAHVDTTMFLDVGDGKSGLSAYNGKTVQNQILTFDKVGRYKIDYRVPDDPHPDHRIANGDLMFEAYSKYSDWYTQYLIVHRRPISNFTILQNGRTKLVEWTDYSYDPDHCYNSGNCQNKADYPTSHGIYKKKFYYVTPSGTRVDGKLIRPTETGTYIVAMAVADEYNAWSDWYEQTIDICSGCQAAPNHPPSVTLTFPTGSQSNPTPVSLQPTIQWNQSDPDPNTVFELFDLNVKDEWGGCVECVTNKLMGTTAGSWAWTMDNLLTMGRKYQAQVRVSDGEAWSGWSNVGWMATNSPPAAYMSFPYGTQDNPNIVNTRTPTLTWTQTDPDAGAIFDYYQIQIANEANNIIYDSGKVWQHTSSNNGSMQVPIELPTGQKLRVRVMVWDQYDAASNWSPQTWMMINRPPNADFDWTPKPAFEGDTVNLINRSTDPDGDELKFVWQINGPVYYAEPTTKDAVIPGNITDYHPGDYTVTLTATDIHGASDTVTKVVPVGDLNVEGFVRHTDSWNENRQSYNRKKTGDPERPRPYDMFWSGEAFVLAAVTNQPAGAVQAHMSYTELDETMLPSSGNVQWSGQMKRDDFETLPDRSYVFRFTAVWPNGHTETADRIITVHDPWTEFTASVRKE</sequence>
<dbReference type="Proteomes" id="UP001057134">
    <property type="component" value="Chromosome"/>
</dbReference>
<feature type="region of interest" description="Disordered" evidence="1">
    <location>
        <begin position="415"/>
        <end position="443"/>
    </location>
</feature>
<feature type="chain" id="PRO_5047311940" description="CARDB domain-containing protein" evidence="2">
    <location>
        <begin position="28"/>
        <end position="2122"/>
    </location>
</feature>
<reference evidence="4" key="1">
    <citation type="submission" date="2018-02" db="EMBL/GenBank/DDBJ databases">
        <authorList>
            <person name="Kim S.-K."/>
            <person name="Jung H.-I."/>
            <person name="Lee S.-W."/>
        </authorList>
    </citation>
    <scope>NUCLEOTIDE SEQUENCE</scope>
    <source>
        <strain evidence="4">SK3146</strain>
    </source>
</reference>
<dbReference type="InterPro" id="IPR011635">
    <property type="entry name" value="CARDB"/>
</dbReference>
<dbReference type="RefSeq" id="WP_249862179.1">
    <property type="nucleotide sequence ID" value="NZ_CP027059.1"/>
</dbReference>
<accession>A0ABY4RY31</accession>
<dbReference type="Pfam" id="PF25788">
    <property type="entry name" value="Ig_Rha78A_N"/>
    <property type="match status" value="1"/>
</dbReference>
<proteinExistence type="predicted"/>
<dbReference type="InterPro" id="IPR013783">
    <property type="entry name" value="Ig-like_fold"/>
</dbReference>
<name>A0ABY4RY31_9BACL</name>
<dbReference type="Gene3D" id="2.60.120.560">
    <property type="entry name" value="Exo-inulinase, domain 1"/>
    <property type="match status" value="1"/>
</dbReference>
<evidence type="ECO:0000259" key="3">
    <source>
        <dbReference type="Pfam" id="PF07705"/>
    </source>
</evidence>
<evidence type="ECO:0000256" key="2">
    <source>
        <dbReference type="SAM" id="SignalP"/>
    </source>
</evidence>
<organism evidence="4 5">
    <name type="scientific">Paenibacillus konkukensis</name>
    <dbReference type="NCBI Taxonomy" id="2020716"/>
    <lineage>
        <taxon>Bacteria</taxon>
        <taxon>Bacillati</taxon>
        <taxon>Bacillota</taxon>
        <taxon>Bacilli</taxon>
        <taxon>Bacillales</taxon>
        <taxon>Paenibacillaceae</taxon>
        <taxon>Paenibacillus</taxon>
    </lineage>
</organism>
<evidence type="ECO:0000313" key="5">
    <source>
        <dbReference type="Proteomes" id="UP001057134"/>
    </source>
</evidence>
<keyword evidence="5" id="KW-1185">Reference proteome</keyword>
<evidence type="ECO:0000256" key="1">
    <source>
        <dbReference type="SAM" id="MobiDB-lite"/>
    </source>
</evidence>
<dbReference type="Pfam" id="PF07705">
    <property type="entry name" value="CARDB"/>
    <property type="match status" value="1"/>
</dbReference>
<feature type="domain" description="CARDB" evidence="3">
    <location>
        <begin position="325"/>
        <end position="425"/>
    </location>
</feature>
<feature type="signal peptide" evidence="2">
    <location>
        <begin position="1"/>
        <end position="27"/>
    </location>
</feature>
<evidence type="ECO:0000313" key="4">
    <source>
        <dbReference type="EMBL" id="UQZ86659.1"/>
    </source>
</evidence>
<gene>
    <name evidence="4" type="ORF">SK3146_05952</name>
</gene>
<dbReference type="EMBL" id="CP027059">
    <property type="protein sequence ID" value="UQZ86659.1"/>
    <property type="molecule type" value="Genomic_DNA"/>
</dbReference>